<dbReference type="InterPro" id="IPR035412">
    <property type="entry name" value="Terminase_L_N"/>
</dbReference>
<evidence type="ECO:0000313" key="2">
    <source>
        <dbReference type="EMBL" id="CAB5223964.1"/>
    </source>
</evidence>
<dbReference type="Pfam" id="PF04466">
    <property type="entry name" value="Terminase_3"/>
    <property type="match status" value="1"/>
</dbReference>
<dbReference type="EMBL" id="LR798325">
    <property type="protein sequence ID" value="CAB5223964.1"/>
    <property type="molecule type" value="Genomic_DNA"/>
</dbReference>
<evidence type="ECO:0000259" key="1">
    <source>
        <dbReference type="Pfam" id="PF04466"/>
    </source>
</evidence>
<dbReference type="InterPro" id="IPR052380">
    <property type="entry name" value="Viral_DNA_packaging_terminase"/>
</dbReference>
<dbReference type="Gene3D" id="3.30.420.280">
    <property type="match status" value="1"/>
</dbReference>
<dbReference type="InterPro" id="IPR006437">
    <property type="entry name" value="Phage_terminase_lsu"/>
</dbReference>
<dbReference type="InterPro" id="IPR027417">
    <property type="entry name" value="P-loop_NTPase"/>
</dbReference>
<feature type="domain" description="Phage terminase large subunit N-terminal" evidence="1">
    <location>
        <begin position="26"/>
        <end position="208"/>
    </location>
</feature>
<dbReference type="PANTHER" id="PTHR39184:SF1">
    <property type="entry name" value="PBSX PHAGE TERMINASE LARGE SUBUNIT"/>
    <property type="match status" value="1"/>
</dbReference>
<dbReference type="PANTHER" id="PTHR39184">
    <property type="match status" value="1"/>
</dbReference>
<reference evidence="2" key="1">
    <citation type="submission" date="2020-05" db="EMBL/GenBank/DDBJ databases">
        <authorList>
            <person name="Chiriac C."/>
            <person name="Salcher M."/>
            <person name="Ghai R."/>
            <person name="Kavagutti S V."/>
        </authorList>
    </citation>
    <scope>NUCLEOTIDE SEQUENCE</scope>
</reference>
<accession>A0A6J7X9F2</accession>
<sequence length="386" mass="45398">MAAITIDSTVIFEKNYTALADPSLRFIINEGGSRSSKTYSLCQMIIVYCIQHPNKVVSVVRKTFPALRATVMRDFFEIMKAMEIYEVTSHNKSEHIYTFPNGSIVEFFSVDDEQKIRGRKRDIGWCNEANELWFEDFQQLNMRTEQKLIFDYNPSESSSWLYDLPMEESIIIKSTYKDNPFLPDSIKRQIEDLKRTDEALYQIYALGEKAISKSNIYSNWTFVKHRPSRFVNFVYGIDFGYNHPTALMRVYYCENDIYIEPVIYESYLTTTNLIARMDELDIEKYITIVADYARPEIIAEMNNAGYDVMNANKVVKKGIDNIKTFGVWCQDDPRVKKEYENYKWKKVGDLIMDEPVKLYDDAMDAIRYATTHIRQEYYTDDSYFAF</sequence>
<organism evidence="2">
    <name type="scientific">uncultured Caudovirales phage</name>
    <dbReference type="NCBI Taxonomy" id="2100421"/>
    <lineage>
        <taxon>Viruses</taxon>
        <taxon>Duplodnaviria</taxon>
        <taxon>Heunggongvirae</taxon>
        <taxon>Uroviricota</taxon>
        <taxon>Caudoviricetes</taxon>
        <taxon>Peduoviridae</taxon>
        <taxon>Maltschvirus</taxon>
        <taxon>Maltschvirus maltsch</taxon>
    </lineage>
</organism>
<gene>
    <name evidence="2" type="ORF">UFOVP391_18</name>
</gene>
<protein>
    <submittedName>
        <fullName evidence="2">XtmB Phage terminase large subunit</fullName>
    </submittedName>
</protein>
<dbReference type="NCBIfam" id="TIGR01547">
    <property type="entry name" value="phage_term_2"/>
    <property type="match status" value="1"/>
</dbReference>
<dbReference type="Gene3D" id="3.40.50.300">
    <property type="entry name" value="P-loop containing nucleotide triphosphate hydrolases"/>
    <property type="match status" value="1"/>
</dbReference>
<name>A0A6J7X9F2_9CAUD</name>
<proteinExistence type="predicted"/>